<dbReference type="PANTHER" id="PTHR22916:SF3">
    <property type="entry name" value="UDP-GLCNAC:BETAGAL BETA-1,3-N-ACETYLGLUCOSAMINYLTRANSFERASE-LIKE PROTEIN 1"/>
    <property type="match status" value="1"/>
</dbReference>
<feature type="domain" description="Glycosyltransferase 2-like" evidence="2">
    <location>
        <begin position="7"/>
        <end position="139"/>
    </location>
</feature>
<proteinExistence type="predicted"/>
<dbReference type="Proteomes" id="UP001589562">
    <property type="component" value="Unassembled WGS sequence"/>
</dbReference>
<accession>A0ABV5H7Z8</accession>
<organism evidence="3 4">
    <name type="scientific">Flavobacterium gyeonganense</name>
    <dbReference type="NCBI Taxonomy" id="1310418"/>
    <lineage>
        <taxon>Bacteria</taxon>
        <taxon>Pseudomonadati</taxon>
        <taxon>Bacteroidota</taxon>
        <taxon>Flavobacteriia</taxon>
        <taxon>Flavobacteriales</taxon>
        <taxon>Flavobacteriaceae</taxon>
        <taxon>Flavobacterium</taxon>
    </lineage>
</organism>
<keyword evidence="1" id="KW-0812">Transmembrane</keyword>
<dbReference type="Gene3D" id="3.90.550.10">
    <property type="entry name" value="Spore Coat Polysaccharide Biosynthesis Protein SpsA, Chain A"/>
    <property type="match status" value="1"/>
</dbReference>
<feature type="transmembrane region" description="Helical" evidence="1">
    <location>
        <begin position="270"/>
        <end position="294"/>
    </location>
</feature>
<sequence length="302" mass="35770">MTDKLISIIIPVYNRALLIGETLNSVLEQSYSNWECLIIDDGSTDDTNQVVNEYILIDKRFQYHYRPQNRKKGANACRNFGFELCKGDYIQWFDSDDLMHKDKLKLKAECLENHNVDFVVCEGIEYRNTIDNVIHHWNEIQSDHILLDHIIGKANFHTNGPMFKKDFLIDIPLFNEDLQRKQEWEFYSRLLTFSISYKPLAVVLYYFRLHQNSINGLDKISTLESRILSNKLVFKLAKNNLSDKDLMIVRKQFVNKYILFFKLAKQGKKINLMILCCFYGILTITLSMFFNSFFKSCRRFFK</sequence>
<dbReference type="CDD" id="cd00761">
    <property type="entry name" value="Glyco_tranf_GTA_type"/>
    <property type="match status" value="1"/>
</dbReference>
<evidence type="ECO:0000259" key="2">
    <source>
        <dbReference type="Pfam" id="PF00535"/>
    </source>
</evidence>
<protein>
    <submittedName>
        <fullName evidence="3">Glycosyltransferase family 2 protein</fullName>
    </submittedName>
</protein>
<evidence type="ECO:0000256" key="1">
    <source>
        <dbReference type="SAM" id="Phobius"/>
    </source>
</evidence>
<dbReference type="InterPro" id="IPR001173">
    <property type="entry name" value="Glyco_trans_2-like"/>
</dbReference>
<dbReference type="RefSeq" id="WP_278011103.1">
    <property type="nucleotide sequence ID" value="NZ_CP121112.1"/>
</dbReference>
<dbReference type="InterPro" id="IPR029044">
    <property type="entry name" value="Nucleotide-diphossugar_trans"/>
</dbReference>
<keyword evidence="4" id="KW-1185">Reference proteome</keyword>
<dbReference type="Pfam" id="PF00535">
    <property type="entry name" value="Glycos_transf_2"/>
    <property type="match status" value="1"/>
</dbReference>
<reference evidence="3 4" key="1">
    <citation type="submission" date="2024-09" db="EMBL/GenBank/DDBJ databases">
        <authorList>
            <person name="Sun Q."/>
            <person name="Mori K."/>
        </authorList>
    </citation>
    <scope>NUCLEOTIDE SEQUENCE [LARGE SCALE GENOMIC DNA]</scope>
    <source>
        <strain evidence="3 4">CECT 8365</strain>
    </source>
</reference>
<evidence type="ECO:0000313" key="4">
    <source>
        <dbReference type="Proteomes" id="UP001589562"/>
    </source>
</evidence>
<gene>
    <name evidence="3" type="ORF">ACFFVK_05415</name>
</gene>
<dbReference type="SUPFAM" id="SSF53448">
    <property type="entry name" value="Nucleotide-diphospho-sugar transferases"/>
    <property type="match status" value="1"/>
</dbReference>
<evidence type="ECO:0000313" key="3">
    <source>
        <dbReference type="EMBL" id="MFB9108012.1"/>
    </source>
</evidence>
<keyword evidence="1" id="KW-0472">Membrane</keyword>
<keyword evidence="1" id="KW-1133">Transmembrane helix</keyword>
<dbReference type="PANTHER" id="PTHR22916">
    <property type="entry name" value="GLYCOSYLTRANSFERASE"/>
    <property type="match status" value="1"/>
</dbReference>
<dbReference type="EMBL" id="JBHMFE010000009">
    <property type="protein sequence ID" value="MFB9108012.1"/>
    <property type="molecule type" value="Genomic_DNA"/>
</dbReference>
<name>A0ABV5H7Z8_9FLAO</name>
<comment type="caution">
    <text evidence="3">The sequence shown here is derived from an EMBL/GenBank/DDBJ whole genome shotgun (WGS) entry which is preliminary data.</text>
</comment>